<feature type="region of interest" description="Disordered" evidence="1">
    <location>
        <begin position="1602"/>
        <end position="1643"/>
    </location>
</feature>
<dbReference type="GeneID" id="25334450"/>
<dbReference type="CDD" id="cd00171">
    <property type="entry name" value="Sec7"/>
    <property type="match status" value="1"/>
</dbReference>
<sequence length="2758" mass="293535">MEFENSNASSVSDSPTGFHDNSSSNSSGSDRGARPTNNQDSPPAAFADKPADTLGGIPLYGEAEGWGQPSSVSYLASQGVAAGSANAQASGEFVSLPSHSNSSSKVILLQQGQGSGPTVGSSAASEDATDELEPSFTVLNALKREVFATSALLRSLRVHAVSQTRGLSAASQQHLAAAVAPLVKSFELLNERLAAAEAAKEPPPVELQEQHIHPFLFVLAQLQLQHKQQQGLNKQQLLLHQSCMRALASAVLRLQATQRLHSAPTQSSAANATAAAAAVLGSEAYGGTYFAPSSPAAEEELLLLQCLDLLSSSILGPAGHVFSDACVFSTIQCCVAVSLLHRASPLLRNAAASRAVAITRSLFASESLISLSRRQGQLQGGNGAEPQRGNTDIEHEVRLEEHPQQKRLEQHASPPPHFIARLESAMSIRSTDTAYSPTWHSAMKGYGLECRLRILGLVARLLSHEEPRGTPSNLGSSSSNNSNNSNSTYSSGVGSGGSKTDSALPPFVSVADLGSLRASPEGSGDTRGEESARQSRPEETLHASVASAPATGEVSVAGGGTHHTCASSSVDKDSRPGAFSGIDREFESLLGHHGKDKSSNMETRLLCLRLLCVVIEAGRDSFSLFPKLLQPLQTQILPLVLQQDTRSAPLMLLSLTLRVVGDFIVFLRPYIKDEIERCLYQFLRLATTNIGGPPKTLAAEAQEVALDMLRELCSDASFGFELVLNYDSDIRRSNVFGVLVTLLLQLAAPRVPSLRGAYRFAEYDNEGGGGLMGASGTPLSHATLGQVATGPESSASKTPTHQLSPSGSSPSSVSAMAVAESNKSHHHGAFHLRRAPTRSPLKASRSAADTNVAASTENLATDAAGVTRPAGLSNVNRLALAGVLRLISSLASLCDNVKHRSVPEQQQEEAKEFHIDTAQLNSESAAAYFLRVQEMLPLSQRRKHKALLSYGAAVFNSNTKEAISQLEGLGLLPTPATPRSTALFLKETGGLDLRAVGLYLSSNKPWNAQVLREFVALFTFTGVGLVAALRDFLRTFRLPGESQQIERVMEAFADEFFRQQPLVNCPYNKEKLASTVADGATTAAATATTTATESPAPAEPNPTTRPASSPEPLELSLWRWVADEGFYCLLRAASRRGGAAEKGQQRSSEDLAHQLSEFTPTQPPPGYVLMVHKDTVFVLSYSIIMLNTDQHNSQVRSKMRVEDFVKNNRGINNGSDLPAFFLQNIYVSIRHQEIKLKEAPLTTSSPPPAAQGQKAEAVAKEQQQQPIPDIFDILADGWTPPEGAGMGWGAFASPYNGPKGAGASESLWDYRIVLKTRSSRAMESSSTTDSTSCAPGADTRDVEGLEMEMFRILWNGGSLAVLRGAFEASLDLRQLEEILCGVLSLARAATVLGQVVALNTIVAELCSYFVYSVPAHSQLVLAPIMYLIRRSGASLREEGWGAILELLLRLHALDLLPPALMGLDDFEGSGGAALPSLCTMTPPPFVPPASRRDRAAGKKGGGWLGDLTSILFALGDSDEESDGDDGSGTQGHMVALSEELNFACDGLYVLRASTDFALLPSTVAVAAACSEVEAERDIAEAPHLQRAPLTQRELSVPIGAVGPEHQLPRGPNEVLQREQQAHQQEVPGAGAGPPSVSPEDEEAAAARAPYLRLKTVLSHGIRIDMAVAEIFRQVEPVSSLSTAVVLLVHIVLGFPSVRQNPGASPDCPLQAQQPQQQQQSSSDGAPPQNRGYGEAAIRGGGSSNAAPSSMASGQPVSGAHHQGPPPLQPPEDLALPSLPGAELFMLSSYLIDGQRRYLDDDSSRHNSSVSSSISSSAVSTPVGGNASSVQCPGFSSYTLPPPVWSPLRAGTSPQLMTYRAFTDRLFCLELLGALMLSELTPGSPSMRPSKFYGLALLQNFPWLLCAVYLDTFLRRYSIGTAAGGVPNPLEVLGLAGRTQMTQQQQEATAGTDASMASWATAVLNACSKDPLAQATVRNVCNVFQSIGSRRLVDTPTTLPHWELLFIERLVVTVLRICLRILSDEDSLLLPVYTRTGITQLGAPNTSGCTPACQVAIHLLQLLTLLHPNIFCMHVQRICQSATILVSRLNLRACSSPLLIQVLLALYQRLVPLPAFLPTAPLPQHLTQPQPQQHLAMRIISSLSDWIRDPEALALLVLQHRNHYQMLLQTLMAICIYVPPFPSVQMPCSAAVERKTEGDVQDQQPQPSVNGASSYEANCTSLALLGSLIPLIGDALKSKGAAVAACLAAAATCAGTTNGDGSAKWKARLDCQAMWLQAMQVLAIVCSFSARPVKVKALAVGPTLRLSDIVLQQMLIRCNTKQSNAAESSSVIVSARTGNTEGVLKGPDSTSTPAAASEAPGAAVAADYWATAPEDAHTWRLCLQLVVFPLLSLRFDYPYTPPPPGDAPPPPPQLHQQHANGQSTGDSMYIITSGQDQEKQHRDTNFGMPWMAQPTRRRLTPEVAISTLGLDEVYQRKAAAASLACRFFLTKMELLLQPFKVRGIYVDFVAVAQPFPSADASKNKGLPGDHPGGIEGLLPPLTQLVQLLVTEAKQAPVIYRDAFLESMKNTLLVVLTCPFVAASAIPADLKTRISPASLLPVVFSPKQQHQQQQQQEQLTAPKGETQESTSVDQAMQLATKQEALLGTLSCLTDSQRLVVSAVSPFVVSSFPSVIQELLLILPTPQPPPPPPSQEPATCKDLGPSTAAEGDNEVLPGGCVACHDSGNAKDAAVAAENLGEVSSCGSVVVLPPGDGNACAS</sequence>
<feature type="region of interest" description="Disordered" evidence="1">
    <location>
        <begin position="2400"/>
        <end position="2427"/>
    </location>
</feature>
<gene>
    <name evidence="3" type="ORF">EMWEY_00004640</name>
</gene>
<feature type="compositionally biased region" description="Pro residues" evidence="1">
    <location>
        <begin position="2682"/>
        <end position="2692"/>
    </location>
</feature>
<feature type="compositionally biased region" description="Polar residues" evidence="1">
    <location>
        <begin position="791"/>
        <end position="803"/>
    </location>
</feature>
<feature type="region of interest" description="Disordered" evidence="1">
    <location>
        <begin position="1240"/>
        <end position="1262"/>
    </location>
</feature>
<reference evidence="3" key="1">
    <citation type="submission" date="2013-10" db="EMBL/GenBank/DDBJ databases">
        <title>Genomic analysis of the causative agents of coccidiosis in chickens.</title>
        <authorList>
            <person name="Reid A.J."/>
            <person name="Blake D."/>
            <person name="Billington K."/>
            <person name="Browne H."/>
            <person name="Dunn M."/>
            <person name="Hung S."/>
            <person name="Kawahara F."/>
            <person name="Miranda-Saavedra D."/>
            <person name="Mourier T."/>
            <person name="Nagra H."/>
            <person name="Otto T.D."/>
            <person name="Rawlings N."/>
            <person name="Sanchez A."/>
            <person name="Sanders M."/>
            <person name="Subramaniam C."/>
            <person name="Tay Y."/>
            <person name="Dear P."/>
            <person name="Doerig C."/>
            <person name="Gruber A."/>
            <person name="Parkinson J."/>
            <person name="Shirley M."/>
            <person name="Wan K.L."/>
            <person name="Berriman M."/>
            <person name="Tomley F."/>
            <person name="Pain A."/>
        </authorList>
    </citation>
    <scope>NUCLEOTIDE SEQUENCE [LARGE SCALE GENOMIC DNA]</scope>
    <source>
        <strain evidence="3">Weybridge</strain>
    </source>
</reference>
<dbReference type="RefSeq" id="XP_013336357.1">
    <property type="nucleotide sequence ID" value="XM_013480903.1"/>
</dbReference>
<reference evidence="3" key="2">
    <citation type="submission" date="2013-10" db="EMBL/GenBank/DDBJ databases">
        <authorList>
            <person name="Aslett M."/>
        </authorList>
    </citation>
    <scope>NUCLEOTIDE SEQUENCE [LARGE SCALE GENOMIC DNA]</scope>
    <source>
        <strain evidence="3">Weybridge</strain>
    </source>
</reference>
<accession>U6M662</accession>
<dbReference type="InterPro" id="IPR023394">
    <property type="entry name" value="Sec7_C_sf"/>
</dbReference>
<dbReference type="OMA" id="RRYSIGT"/>
<feature type="region of interest" description="Disordered" evidence="1">
    <location>
        <begin position="466"/>
        <end position="576"/>
    </location>
</feature>
<evidence type="ECO:0000256" key="1">
    <source>
        <dbReference type="SAM" id="MobiDB-lite"/>
    </source>
</evidence>
<dbReference type="GO" id="GO:0005737">
    <property type="term" value="C:cytoplasm"/>
    <property type="evidence" value="ECO:0007669"/>
    <property type="project" value="UniProtKB-ARBA"/>
</dbReference>
<dbReference type="InterPro" id="IPR000904">
    <property type="entry name" value="Sec7_dom"/>
</dbReference>
<keyword evidence="4" id="KW-1185">Reference proteome</keyword>
<evidence type="ECO:0000313" key="3">
    <source>
        <dbReference type="EMBL" id="CDJ59712.1"/>
    </source>
</evidence>
<dbReference type="PANTHER" id="PTHR10663">
    <property type="entry name" value="GUANYL-NUCLEOTIDE EXCHANGE FACTOR"/>
    <property type="match status" value="1"/>
</dbReference>
<feature type="compositionally biased region" description="Polar residues" evidence="1">
    <location>
        <begin position="2413"/>
        <end position="2427"/>
    </location>
</feature>
<dbReference type="SMART" id="SM00222">
    <property type="entry name" value="Sec7"/>
    <property type="match status" value="1"/>
</dbReference>
<feature type="region of interest" description="Disordered" evidence="1">
    <location>
        <begin position="1799"/>
        <end position="1821"/>
    </location>
</feature>
<evidence type="ECO:0000313" key="4">
    <source>
        <dbReference type="Proteomes" id="UP000030763"/>
    </source>
</evidence>
<feature type="compositionally biased region" description="Low complexity" evidence="1">
    <location>
        <begin position="1710"/>
        <end position="1728"/>
    </location>
</feature>
<feature type="compositionally biased region" description="Basic and acidic residues" evidence="1">
    <location>
        <begin position="524"/>
        <end position="541"/>
    </location>
</feature>
<feature type="compositionally biased region" description="Low complexity" evidence="1">
    <location>
        <begin position="804"/>
        <end position="821"/>
    </location>
</feature>
<feature type="domain" description="SEC7" evidence="2">
    <location>
        <begin position="937"/>
        <end position="1232"/>
    </location>
</feature>
<dbReference type="VEuPathDB" id="ToxoDB:EMWEY_00004640"/>
<feature type="region of interest" description="Disordered" evidence="1">
    <location>
        <begin position="1"/>
        <end position="62"/>
    </location>
</feature>
<feature type="region of interest" description="Disordered" evidence="1">
    <location>
        <begin position="2681"/>
        <end position="2708"/>
    </location>
</feature>
<dbReference type="InterPro" id="IPR035999">
    <property type="entry name" value="Sec7_dom_sf"/>
</dbReference>
<feature type="region of interest" description="Disordered" evidence="1">
    <location>
        <begin position="2608"/>
        <end position="2630"/>
    </location>
</feature>
<feature type="compositionally biased region" description="Polar residues" evidence="1">
    <location>
        <begin position="110"/>
        <end position="124"/>
    </location>
</feature>
<feature type="compositionally biased region" description="Basic residues" evidence="1">
    <location>
        <begin position="824"/>
        <end position="836"/>
    </location>
</feature>
<feature type="region of interest" description="Disordered" evidence="1">
    <location>
        <begin position="1701"/>
        <end position="1775"/>
    </location>
</feature>
<dbReference type="EMBL" id="HG720743">
    <property type="protein sequence ID" value="CDJ59712.1"/>
    <property type="molecule type" value="Genomic_DNA"/>
</dbReference>
<dbReference type="GO" id="GO:0016192">
    <property type="term" value="P:vesicle-mediated transport"/>
    <property type="evidence" value="ECO:0007669"/>
    <property type="project" value="UniProtKB-ARBA"/>
</dbReference>
<dbReference type="Pfam" id="PF12783">
    <property type="entry name" value="Sec7-like_HUS"/>
    <property type="match status" value="1"/>
</dbReference>
<feature type="compositionally biased region" description="Pro residues" evidence="1">
    <location>
        <begin position="2400"/>
        <end position="2412"/>
    </location>
</feature>
<dbReference type="GO" id="GO:0032012">
    <property type="term" value="P:regulation of ARF protein signal transduction"/>
    <property type="evidence" value="ECO:0007669"/>
    <property type="project" value="InterPro"/>
</dbReference>
<name>U6M662_EIMMA</name>
<dbReference type="Gene3D" id="1.10.1000.11">
    <property type="entry name" value="Arf Nucleotide-binding Site Opener,domain 2"/>
    <property type="match status" value="1"/>
</dbReference>
<dbReference type="SUPFAM" id="SSF48425">
    <property type="entry name" value="Sec7 domain"/>
    <property type="match status" value="1"/>
</dbReference>
<dbReference type="PANTHER" id="PTHR10663:SF388">
    <property type="entry name" value="GOLGI-SPECIFIC BREFELDIN A-RESISTANCE GUANINE NUCLEOTIDE EXCHANGE FACTOR 1"/>
    <property type="match status" value="1"/>
</dbReference>
<dbReference type="GO" id="GO:0005085">
    <property type="term" value="F:guanyl-nucleotide exchange factor activity"/>
    <property type="evidence" value="ECO:0007669"/>
    <property type="project" value="InterPro"/>
</dbReference>
<dbReference type="Proteomes" id="UP000030763">
    <property type="component" value="Unassembled WGS sequence"/>
</dbReference>
<feature type="compositionally biased region" description="Polar residues" evidence="1">
    <location>
        <begin position="1743"/>
        <end position="1755"/>
    </location>
</feature>
<protein>
    <submittedName>
        <fullName evidence="3">Sec7 domain-containing protein, putative</fullName>
    </submittedName>
</protein>
<proteinExistence type="predicted"/>
<feature type="compositionally biased region" description="Low complexity" evidence="1">
    <location>
        <begin position="472"/>
        <end position="492"/>
    </location>
</feature>
<organism evidence="3 4">
    <name type="scientific">Eimeria maxima</name>
    <name type="common">Coccidian parasite</name>
    <dbReference type="NCBI Taxonomy" id="5804"/>
    <lineage>
        <taxon>Eukaryota</taxon>
        <taxon>Sar</taxon>
        <taxon>Alveolata</taxon>
        <taxon>Apicomplexa</taxon>
        <taxon>Conoidasida</taxon>
        <taxon>Coccidia</taxon>
        <taxon>Eucoccidiorida</taxon>
        <taxon>Eimeriorina</taxon>
        <taxon>Eimeriidae</taxon>
        <taxon>Eimeria</taxon>
    </lineage>
</organism>
<dbReference type="OrthoDB" id="18431at2759"/>
<feature type="region of interest" description="Disordered" evidence="1">
    <location>
        <begin position="110"/>
        <end position="130"/>
    </location>
</feature>
<feature type="region of interest" description="Disordered" evidence="1">
    <location>
        <begin position="1083"/>
        <end position="1110"/>
    </location>
</feature>
<dbReference type="InterPro" id="IPR032691">
    <property type="entry name" value="Mon2/Sec7/BIG1-like_HUS"/>
</dbReference>
<dbReference type="Gene3D" id="1.10.220.20">
    <property type="match status" value="1"/>
</dbReference>
<dbReference type="Pfam" id="PF01369">
    <property type="entry name" value="Sec7"/>
    <property type="match status" value="1"/>
</dbReference>
<feature type="compositionally biased region" description="Low complexity" evidence="1">
    <location>
        <begin position="1625"/>
        <end position="1634"/>
    </location>
</feature>
<dbReference type="PROSITE" id="PS50190">
    <property type="entry name" value="SEC7"/>
    <property type="match status" value="1"/>
</dbReference>
<evidence type="ECO:0000259" key="2">
    <source>
        <dbReference type="PROSITE" id="PS50190"/>
    </source>
</evidence>
<feature type="region of interest" description="Disordered" evidence="1">
    <location>
        <begin position="772"/>
        <end position="852"/>
    </location>
</feature>
<feature type="compositionally biased region" description="Polar residues" evidence="1">
    <location>
        <begin position="1"/>
        <end position="15"/>
    </location>
</feature>
<feature type="compositionally biased region" description="Low complexity" evidence="1">
    <location>
        <begin position="1083"/>
        <end position="1104"/>
    </location>
</feature>
<dbReference type="GO" id="GO:0012505">
    <property type="term" value="C:endomembrane system"/>
    <property type="evidence" value="ECO:0007669"/>
    <property type="project" value="UniProtKB-ARBA"/>
</dbReference>
<feature type="compositionally biased region" description="Low complexity" evidence="1">
    <location>
        <begin position="1805"/>
        <end position="1819"/>
    </location>
</feature>